<dbReference type="OrthoDB" id="9786954at2"/>
<gene>
    <name evidence="9" type="primary">trpF</name>
    <name evidence="11" type="ORF">BN533_00501</name>
    <name evidence="12" type="ORF">GMD11_09835</name>
    <name evidence="13" type="ORF">GMD18_09570</name>
</gene>
<dbReference type="InterPro" id="IPR044643">
    <property type="entry name" value="TrpF_fam"/>
</dbReference>
<sequence length="208" mass="23551">MTKVKICGLKRKEDIEFANILLPEYAGFVFAASPRQVSAEQAAKLRAELDLRVRTVGVFVKEDINFIKRLAAERIIDVVQLHGDESQEYCRELRRKINLPVIKVLRVRNIESFESTIDYECDYLLLDTYTKTAYGGSGQRFDLEILKNIKLQRPFFLAGGLDAKNVHEALEAKPYAVDVSGGVETDGSKDFEKMRAFIAAVKGSRENE</sequence>
<dbReference type="STRING" id="1262914.BN533_00501"/>
<dbReference type="PANTHER" id="PTHR42894">
    <property type="entry name" value="N-(5'-PHOSPHORIBOSYL)ANTHRANILATE ISOMERASE"/>
    <property type="match status" value="1"/>
</dbReference>
<dbReference type="HOGENOM" id="CLU_076364_2_0_9"/>
<dbReference type="UniPathway" id="UPA00035">
    <property type="reaction ID" value="UER00042"/>
</dbReference>
<evidence type="ECO:0000256" key="7">
    <source>
        <dbReference type="ARBA" id="ARBA00023141"/>
    </source>
</evidence>
<dbReference type="InterPro" id="IPR001240">
    <property type="entry name" value="PRAI_dom"/>
</dbReference>
<evidence type="ECO:0000256" key="4">
    <source>
        <dbReference type="ARBA" id="ARBA00022272"/>
    </source>
</evidence>
<dbReference type="InterPro" id="IPR013785">
    <property type="entry name" value="Aldolase_TIM"/>
</dbReference>
<evidence type="ECO:0000256" key="5">
    <source>
        <dbReference type="ARBA" id="ARBA00022605"/>
    </source>
</evidence>
<dbReference type="GO" id="GO:0004640">
    <property type="term" value="F:phosphoribosylanthranilate isomerase activity"/>
    <property type="evidence" value="ECO:0007669"/>
    <property type="project" value="UniProtKB-UniRule"/>
</dbReference>
<evidence type="ECO:0000256" key="8">
    <source>
        <dbReference type="ARBA" id="ARBA00023235"/>
    </source>
</evidence>
<dbReference type="EC" id="5.3.1.24" evidence="3 9"/>
<keyword evidence="8 9" id="KW-0413">Isomerase</keyword>
<evidence type="ECO:0000259" key="10">
    <source>
        <dbReference type="Pfam" id="PF00697"/>
    </source>
</evidence>
<evidence type="ECO:0000256" key="6">
    <source>
        <dbReference type="ARBA" id="ARBA00022822"/>
    </source>
</evidence>
<keyword evidence="7 9" id="KW-0057">Aromatic amino acid biosynthesis</keyword>
<evidence type="ECO:0000256" key="2">
    <source>
        <dbReference type="ARBA" id="ARBA00004664"/>
    </source>
</evidence>
<dbReference type="InterPro" id="IPR011060">
    <property type="entry name" value="RibuloseP-bd_barrel"/>
</dbReference>
<organism evidence="11">
    <name type="scientific">Phascolarctobacterium faecium</name>
    <dbReference type="NCBI Taxonomy" id="33025"/>
    <lineage>
        <taxon>Bacteria</taxon>
        <taxon>Bacillati</taxon>
        <taxon>Bacillota</taxon>
        <taxon>Negativicutes</taxon>
        <taxon>Acidaminococcales</taxon>
        <taxon>Acidaminococcaceae</taxon>
        <taxon>Phascolarctobacterium</taxon>
    </lineage>
</organism>
<dbReference type="CDD" id="cd00405">
    <property type="entry name" value="PRAI"/>
    <property type="match status" value="1"/>
</dbReference>
<keyword evidence="14" id="KW-1185">Reference proteome</keyword>
<comment type="similarity">
    <text evidence="9">Belongs to the TrpF family.</text>
</comment>
<evidence type="ECO:0000256" key="3">
    <source>
        <dbReference type="ARBA" id="ARBA00012572"/>
    </source>
</evidence>
<dbReference type="eggNOG" id="COG0135">
    <property type="taxonomic scope" value="Bacteria"/>
</dbReference>
<comment type="pathway">
    <text evidence="2 9">Amino-acid biosynthesis; L-tryptophan biosynthesis; L-tryptophan from chorismate: step 3/5.</text>
</comment>
<dbReference type="SUPFAM" id="SSF51366">
    <property type="entry name" value="Ribulose-phoshate binding barrel"/>
    <property type="match status" value="1"/>
</dbReference>
<dbReference type="Gene3D" id="3.20.20.70">
    <property type="entry name" value="Aldolase class I"/>
    <property type="match status" value="1"/>
</dbReference>
<dbReference type="EMBL" id="WNBM01000009">
    <property type="protein sequence ID" value="MTT76560.1"/>
    <property type="molecule type" value="Genomic_DNA"/>
</dbReference>
<dbReference type="RefSeq" id="WP_021717404.1">
    <property type="nucleotide sequence ID" value="NZ_AP025560.1"/>
</dbReference>
<dbReference type="GO" id="GO:0000162">
    <property type="term" value="P:L-tryptophan biosynthetic process"/>
    <property type="evidence" value="ECO:0007669"/>
    <property type="project" value="UniProtKB-UniRule"/>
</dbReference>
<comment type="caution">
    <text evidence="11">The sequence shown here is derived from an EMBL/GenBank/DDBJ whole genome shotgun (WGS) entry which is preliminary data.</text>
</comment>
<evidence type="ECO:0000313" key="12">
    <source>
        <dbReference type="EMBL" id="MTT76560.1"/>
    </source>
</evidence>
<accession>A0A6I3RW74</accession>
<evidence type="ECO:0000313" key="15">
    <source>
        <dbReference type="Proteomes" id="UP000484547"/>
    </source>
</evidence>
<reference evidence="11" key="1">
    <citation type="submission" date="2012-11" db="EMBL/GenBank/DDBJ databases">
        <title>Dependencies among metagenomic species, viruses, plasmids and units of genetic variation.</title>
        <authorList>
            <person name="Nielsen H.B."/>
            <person name="Almeida M."/>
            <person name="Juncker A.S."/>
            <person name="Rasmussen S."/>
            <person name="Li J."/>
            <person name="Sunagawa S."/>
            <person name="Plichta D."/>
            <person name="Gautier L."/>
            <person name="Le Chatelier E."/>
            <person name="Peletier E."/>
            <person name="Bonde I."/>
            <person name="Nielsen T."/>
            <person name="Manichanh C."/>
            <person name="Arumugam M."/>
            <person name="Batto J."/>
            <person name="Santos M.B.Q.D."/>
            <person name="Blom N."/>
            <person name="Borruel N."/>
            <person name="Burgdorf K.S."/>
            <person name="Boumezbeur F."/>
            <person name="Casellas F."/>
            <person name="Dore J."/>
            <person name="Guarner F."/>
            <person name="Hansen T."/>
            <person name="Hildebrand F."/>
            <person name="Kaas R.S."/>
            <person name="Kennedy S."/>
            <person name="Kristiansen K."/>
            <person name="Kultima J.R."/>
            <person name="Leonard P."/>
            <person name="Levenez F."/>
            <person name="Lund O."/>
            <person name="Moumen B."/>
            <person name="Le Paslier D."/>
            <person name="Pons N."/>
            <person name="Pedersen O."/>
            <person name="Prifti E."/>
            <person name="Qin J."/>
            <person name="Raes J."/>
            <person name="Tap J."/>
            <person name="Tims S."/>
            <person name="Ussery D.W."/>
            <person name="Yamada T."/>
            <person name="MetaHit consortium"/>
            <person name="Renault P."/>
            <person name="Sicheritz-Ponten T."/>
            <person name="Bork P."/>
            <person name="Wang J."/>
            <person name="Brunak S."/>
            <person name="Ehrlich S.D."/>
        </authorList>
    </citation>
    <scope>NUCLEOTIDE SEQUENCE [LARGE SCALE GENOMIC DNA]</scope>
</reference>
<dbReference type="AlphaFoldDB" id="R6I5A3"/>
<comment type="catalytic activity">
    <reaction evidence="1 9">
        <text>N-(5-phospho-beta-D-ribosyl)anthranilate = 1-(2-carboxyphenylamino)-1-deoxy-D-ribulose 5-phosphate</text>
        <dbReference type="Rhea" id="RHEA:21540"/>
        <dbReference type="ChEBI" id="CHEBI:18277"/>
        <dbReference type="ChEBI" id="CHEBI:58613"/>
        <dbReference type="EC" id="5.3.1.24"/>
    </reaction>
</comment>
<evidence type="ECO:0000256" key="1">
    <source>
        <dbReference type="ARBA" id="ARBA00001164"/>
    </source>
</evidence>
<dbReference type="Proteomes" id="UP000484547">
    <property type="component" value="Unassembled WGS sequence"/>
</dbReference>
<evidence type="ECO:0000313" key="14">
    <source>
        <dbReference type="Proteomes" id="UP000443070"/>
    </source>
</evidence>
<evidence type="ECO:0000256" key="9">
    <source>
        <dbReference type="HAMAP-Rule" id="MF_00135"/>
    </source>
</evidence>
<dbReference type="Proteomes" id="UP000443070">
    <property type="component" value="Unassembled WGS sequence"/>
</dbReference>
<evidence type="ECO:0000313" key="11">
    <source>
        <dbReference type="EMBL" id="CDB45373.1"/>
    </source>
</evidence>
<dbReference type="Pfam" id="PF00697">
    <property type="entry name" value="PRAI"/>
    <property type="match status" value="1"/>
</dbReference>
<keyword evidence="5 9" id="KW-0028">Amino-acid biosynthesis</keyword>
<dbReference type="HAMAP" id="MF_00135">
    <property type="entry name" value="PRAI"/>
    <property type="match status" value="1"/>
</dbReference>
<reference evidence="14 15" key="2">
    <citation type="journal article" date="2019" name="Nat. Med.">
        <title>A library of human gut bacterial isolates paired with longitudinal multiomics data enables mechanistic microbiome research.</title>
        <authorList>
            <person name="Poyet M."/>
            <person name="Groussin M."/>
            <person name="Gibbons S.M."/>
            <person name="Avila-Pacheco J."/>
            <person name="Jiang X."/>
            <person name="Kearney S.M."/>
            <person name="Perrotta A.R."/>
            <person name="Berdy B."/>
            <person name="Zhao S."/>
            <person name="Lieberman T.D."/>
            <person name="Swanson P.K."/>
            <person name="Smith M."/>
            <person name="Roesemann S."/>
            <person name="Alexander J.E."/>
            <person name="Rich S.A."/>
            <person name="Livny J."/>
            <person name="Vlamakis H."/>
            <person name="Clish C."/>
            <person name="Bullock K."/>
            <person name="Deik A."/>
            <person name="Scott J."/>
            <person name="Pierce K.A."/>
            <person name="Xavier R.J."/>
            <person name="Alm E.J."/>
        </authorList>
    </citation>
    <scope>NUCLEOTIDE SEQUENCE [LARGE SCALE GENOMIC DNA]</scope>
    <source>
        <strain evidence="12 15">BIOML-A13</strain>
        <strain evidence="13 14">BIOML-A3</strain>
    </source>
</reference>
<dbReference type="PANTHER" id="PTHR42894:SF1">
    <property type="entry name" value="N-(5'-PHOSPHORIBOSYL)ANTHRANILATE ISOMERASE"/>
    <property type="match status" value="1"/>
</dbReference>
<dbReference type="EMBL" id="WNBW01000009">
    <property type="protein sequence ID" value="MTU04647.1"/>
    <property type="molecule type" value="Genomic_DNA"/>
</dbReference>
<accession>R6I5A3</accession>
<evidence type="ECO:0000313" key="13">
    <source>
        <dbReference type="EMBL" id="MTU04647.1"/>
    </source>
</evidence>
<feature type="domain" description="N-(5'phosphoribosyl) anthranilate isomerase (PRAI)" evidence="10">
    <location>
        <begin position="4"/>
        <end position="199"/>
    </location>
</feature>
<dbReference type="EMBL" id="CBDS010000032">
    <property type="protein sequence ID" value="CDB45373.1"/>
    <property type="molecule type" value="Genomic_DNA"/>
</dbReference>
<keyword evidence="6 9" id="KW-0822">Tryptophan biosynthesis</keyword>
<protein>
    <recommendedName>
        <fullName evidence="4 9">N-(5'-phosphoribosyl)anthranilate isomerase</fullName>
        <shortName evidence="9">PRAI</shortName>
        <ecNumber evidence="3 9">5.3.1.24</ecNumber>
    </recommendedName>
</protein>
<proteinExistence type="inferred from homology"/>
<name>R6I5A3_9FIRM</name>